<evidence type="ECO:0000313" key="1">
    <source>
        <dbReference type="EMBL" id="BDE96943.1"/>
    </source>
</evidence>
<sequence>MRVRRAFGLRSGMVEAKGISRSAARSYGVGRSCEQARSDSALAGACEKNCTQSLTVSGCVSTEVIAPW</sequence>
<protein>
    <submittedName>
        <fullName evidence="1">Uncharacterized protein</fullName>
    </submittedName>
</protein>
<name>A0ABM7WKR1_9ACTN</name>
<proteinExistence type="predicted"/>
<accession>A0ABM7WKR1</accession>
<dbReference type="EMBL" id="AP025564">
    <property type="protein sequence ID" value="BDE96943.1"/>
    <property type="molecule type" value="Genomic_DNA"/>
</dbReference>
<dbReference type="Proteomes" id="UP001320544">
    <property type="component" value="Chromosome"/>
</dbReference>
<gene>
    <name evidence="1" type="ORF">CE91St30_22760</name>
</gene>
<organism evidence="1 2">
    <name type="scientific">Raoultibacter timonensis</name>
    <dbReference type="NCBI Taxonomy" id="1907662"/>
    <lineage>
        <taxon>Bacteria</taxon>
        <taxon>Bacillati</taxon>
        <taxon>Actinomycetota</taxon>
        <taxon>Coriobacteriia</taxon>
        <taxon>Eggerthellales</taxon>
        <taxon>Eggerthellaceae</taxon>
        <taxon>Raoultibacter</taxon>
    </lineage>
</organism>
<reference evidence="1 2" key="1">
    <citation type="submission" date="2022-01" db="EMBL/GenBank/DDBJ databases">
        <title>Novel bile acid biosynthetic pathways are enriched in the microbiome of centenarians.</title>
        <authorList>
            <person name="Sato Y."/>
            <person name="Atarashi K."/>
            <person name="Plichta R.D."/>
            <person name="Arai Y."/>
            <person name="Sasajima S."/>
            <person name="Kearney M.S."/>
            <person name="Suda W."/>
            <person name="Takeshita K."/>
            <person name="Sasaki T."/>
            <person name="Okamoto S."/>
            <person name="Skelly N.A."/>
            <person name="Okamura Y."/>
            <person name="Vlamakis H."/>
            <person name="Li Y."/>
            <person name="Tanoue T."/>
            <person name="Takei H."/>
            <person name="Nittono H."/>
            <person name="Narushima S."/>
            <person name="Irie J."/>
            <person name="Itoh H."/>
            <person name="Moriya K."/>
            <person name="Sugiura Y."/>
            <person name="Suematsu M."/>
            <person name="Moritoki N."/>
            <person name="Shibata S."/>
            <person name="Littman R.D."/>
            <person name="Fischbach A.M."/>
            <person name="Uwamino Y."/>
            <person name="Inoue T."/>
            <person name="Honda A."/>
            <person name="Hattori M."/>
            <person name="Murai T."/>
            <person name="Xavier J.R."/>
            <person name="Hirose N."/>
            <person name="Honda K."/>
        </authorList>
    </citation>
    <scope>NUCLEOTIDE SEQUENCE [LARGE SCALE GENOMIC DNA]</scope>
    <source>
        <strain evidence="1 2">CE91-St30</strain>
    </source>
</reference>
<evidence type="ECO:0000313" key="2">
    <source>
        <dbReference type="Proteomes" id="UP001320544"/>
    </source>
</evidence>
<keyword evidence="2" id="KW-1185">Reference proteome</keyword>